<accession>A0A3E0GW91</accession>
<dbReference type="Proteomes" id="UP000256269">
    <property type="component" value="Unassembled WGS sequence"/>
</dbReference>
<dbReference type="AlphaFoldDB" id="A0A3E0GW91"/>
<organism evidence="1 2">
    <name type="scientific">Kutzneria buriramensis</name>
    <dbReference type="NCBI Taxonomy" id="1045776"/>
    <lineage>
        <taxon>Bacteria</taxon>
        <taxon>Bacillati</taxon>
        <taxon>Actinomycetota</taxon>
        <taxon>Actinomycetes</taxon>
        <taxon>Pseudonocardiales</taxon>
        <taxon>Pseudonocardiaceae</taxon>
        <taxon>Kutzneria</taxon>
    </lineage>
</organism>
<keyword evidence="2" id="KW-1185">Reference proteome</keyword>
<name>A0A3E0GW91_9PSEU</name>
<proteinExistence type="predicted"/>
<evidence type="ECO:0000313" key="2">
    <source>
        <dbReference type="Proteomes" id="UP000256269"/>
    </source>
</evidence>
<sequence>MTAEPLAVRDGRLLLGRGTAPEVTIEMTPTSSTEGVSVAAAFEAVGMRLSLPATTEVSGQVVTVTIEISGGLAPETPTVLHLTGVSPAGEEVFAINAPVVLAALESSMEAAMAGAESATPAEQQ</sequence>
<gene>
    <name evidence="1" type="ORF">BCF44_122161</name>
</gene>
<protein>
    <submittedName>
        <fullName evidence="1">Uncharacterized protein</fullName>
    </submittedName>
</protein>
<dbReference type="EMBL" id="QUNO01000022">
    <property type="protein sequence ID" value="REH31138.1"/>
    <property type="molecule type" value="Genomic_DNA"/>
</dbReference>
<evidence type="ECO:0000313" key="1">
    <source>
        <dbReference type="EMBL" id="REH31138.1"/>
    </source>
</evidence>
<comment type="caution">
    <text evidence="1">The sequence shown here is derived from an EMBL/GenBank/DDBJ whole genome shotgun (WGS) entry which is preliminary data.</text>
</comment>
<reference evidence="1 2" key="1">
    <citation type="submission" date="2018-08" db="EMBL/GenBank/DDBJ databases">
        <title>Genomic Encyclopedia of Archaeal and Bacterial Type Strains, Phase II (KMG-II): from individual species to whole genera.</title>
        <authorList>
            <person name="Goeker M."/>
        </authorList>
    </citation>
    <scope>NUCLEOTIDE SEQUENCE [LARGE SCALE GENOMIC DNA]</scope>
    <source>
        <strain evidence="1 2">DSM 45791</strain>
    </source>
</reference>